<dbReference type="Proteomes" id="UP000009071">
    <property type="component" value="Chromosome"/>
</dbReference>
<evidence type="ECO:0000313" key="2">
    <source>
        <dbReference type="EMBL" id="BAH73550.1"/>
    </source>
</evidence>
<evidence type="ECO:0000313" key="3">
    <source>
        <dbReference type="Proteomes" id="UP000009071"/>
    </source>
</evidence>
<dbReference type="GO" id="GO:0035438">
    <property type="term" value="F:cyclic-di-GMP binding"/>
    <property type="evidence" value="ECO:0007669"/>
    <property type="project" value="InterPro"/>
</dbReference>
<dbReference type="EMBL" id="AP010904">
    <property type="protein sequence ID" value="BAH73550.1"/>
    <property type="molecule type" value="Genomic_DNA"/>
</dbReference>
<evidence type="ECO:0000259" key="1">
    <source>
        <dbReference type="Pfam" id="PF07238"/>
    </source>
</evidence>
<organism evidence="2 3">
    <name type="scientific">Solidesulfovibrio magneticus (strain ATCC 700980 / DSM 13731 / RS-1)</name>
    <name type="common">Desulfovibrio magneticus</name>
    <dbReference type="NCBI Taxonomy" id="573370"/>
    <lineage>
        <taxon>Bacteria</taxon>
        <taxon>Pseudomonadati</taxon>
        <taxon>Thermodesulfobacteriota</taxon>
        <taxon>Desulfovibrionia</taxon>
        <taxon>Desulfovibrionales</taxon>
        <taxon>Desulfovibrionaceae</taxon>
        <taxon>Solidesulfovibrio</taxon>
    </lineage>
</organism>
<dbReference type="KEGG" id="dma:DMR_00590"/>
<dbReference type="AlphaFoldDB" id="C4XTN5"/>
<keyword evidence="3" id="KW-1185">Reference proteome</keyword>
<dbReference type="InterPro" id="IPR009875">
    <property type="entry name" value="PilZ_domain"/>
</dbReference>
<sequence length="241" mass="26538">MFQGRSPSMHMLLVARRGQARDRIVAELTRLGAACDVAETPGELLRAARCRRYNGVLFDVPTLVREKQFDKRVLQRLAEIYPSARLKYDPGTDTVFALGADAGPPSRDGLSVFTAACRDFLPRSLRRGERVEANLPAVLWRAPPAGDGGEKTCTVNVSYLGCFLFTTASWEIGQDAWVVFPDVSDVPVRTRVAWHEAWALRRSVPGVGLAFLEMPEVLFTELGQLGCEADEMDIACPGKAL</sequence>
<gene>
    <name evidence="2" type="ordered locus">DMR_00590</name>
</gene>
<protein>
    <recommendedName>
        <fullName evidence="1">PilZ domain-containing protein</fullName>
    </recommendedName>
</protein>
<accession>C4XTN5</accession>
<proteinExistence type="predicted"/>
<feature type="domain" description="PilZ" evidence="1">
    <location>
        <begin position="126"/>
        <end position="224"/>
    </location>
</feature>
<dbReference type="HOGENOM" id="CLU_1238569_0_0_7"/>
<name>C4XTN5_SOLM1</name>
<dbReference type="eggNOG" id="ENOG50345ET">
    <property type="taxonomic scope" value="Bacteria"/>
</dbReference>
<dbReference type="STRING" id="573370.DMR_00590"/>
<reference evidence="2 3" key="1">
    <citation type="journal article" date="2009" name="Genome Res.">
        <title>Whole genome sequence of Desulfovibrio magneticus strain RS-1 revealed common gene clusters in magnetotactic bacteria.</title>
        <authorList>
            <person name="Nakazawa H."/>
            <person name="Arakaki A."/>
            <person name="Narita-Yamada S."/>
            <person name="Yashiro I."/>
            <person name="Jinno K."/>
            <person name="Aoki N."/>
            <person name="Tsuruyama A."/>
            <person name="Okamura Y."/>
            <person name="Tanikawa S."/>
            <person name="Fujita N."/>
            <person name="Takeyama H."/>
            <person name="Matsunaga T."/>
        </authorList>
    </citation>
    <scope>NUCLEOTIDE SEQUENCE [LARGE SCALE GENOMIC DNA]</scope>
    <source>
        <strain evidence="3">ATCC 700980 / DSM 13731 / RS-1</strain>
    </source>
</reference>
<dbReference type="Pfam" id="PF07238">
    <property type="entry name" value="PilZ"/>
    <property type="match status" value="1"/>
</dbReference>